<evidence type="ECO:0000256" key="5">
    <source>
        <dbReference type="ARBA" id="ARBA00022692"/>
    </source>
</evidence>
<keyword evidence="3" id="KW-0813">Transport</keyword>
<evidence type="ECO:0000313" key="10">
    <source>
        <dbReference type="Proteomes" id="UP000199598"/>
    </source>
</evidence>
<feature type="transmembrane region" description="Helical" evidence="8">
    <location>
        <begin position="88"/>
        <end position="106"/>
    </location>
</feature>
<evidence type="ECO:0000313" key="9">
    <source>
        <dbReference type="EMBL" id="SFK22112.1"/>
    </source>
</evidence>
<keyword evidence="10" id="KW-1185">Reference proteome</keyword>
<evidence type="ECO:0000256" key="2">
    <source>
        <dbReference type="ARBA" id="ARBA00009142"/>
    </source>
</evidence>
<keyword evidence="6 8" id="KW-1133">Transmembrane helix</keyword>
<feature type="transmembrane region" description="Helical" evidence="8">
    <location>
        <begin position="184"/>
        <end position="202"/>
    </location>
</feature>
<comment type="subcellular location">
    <subcellularLocation>
        <location evidence="1 8">Cell membrane</location>
        <topology evidence="1 8">Multi-pass membrane protein</topology>
    </subcellularLocation>
</comment>
<proteinExistence type="inferred from homology"/>
<dbReference type="PANTHER" id="PTHR30269">
    <property type="entry name" value="TRANSMEMBRANE PROTEIN YFCA"/>
    <property type="match status" value="1"/>
</dbReference>
<sequence>MFKDFSSYLFVWEIAYSSTELAAIAGAFFFAAFVKGATGLGFSTTCLPFLVYAVGLKRGIPLILLPSITSNILVMVDAGSFREMVVRFRWMLLATVPGILLGLWFLDIAPAQEAVVVLGFVLISYALFAFFTPHLKLSYEMERLLGPVSGFFTGVVNGITGSQIMPVMPYLLSLNLNSERFVQAINCSFTLSSFVMAGGLYYLGLLDLSALGVSALGLAFVYLGTKLGSLVRQLMSPSVFRTSILLLLFGLGLSLLVKGF</sequence>
<gene>
    <name evidence="9" type="ORF">SAMN04488518_103106</name>
</gene>
<organism evidence="9 10">
    <name type="scientific">Pseudovibrio ascidiaceicola</name>
    <dbReference type="NCBI Taxonomy" id="285279"/>
    <lineage>
        <taxon>Bacteria</taxon>
        <taxon>Pseudomonadati</taxon>
        <taxon>Pseudomonadota</taxon>
        <taxon>Alphaproteobacteria</taxon>
        <taxon>Hyphomicrobiales</taxon>
        <taxon>Stappiaceae</taxon>
        <taxon>Pseudovibrio</taxon>
    </lineage>
</organism>
<dbReference type="InterPro" id="IPR052017">
    <property type="entry name" value="TSUP"/>
</dbReference>
<evidence type="ECO:0000256" key="7">
    <source>
        <dbReference type="ARBA" id="ARBA00023136"/>
    </source>
</evidence>
<dbReference type="EMBL" id="FOSK01000003">
    <property type="protein sequence ID" value="SFK22112.1"/>
    <property type="molecule type" value="Genomic_DNA"/>
</dbReference>
<accession>A0A1I3XRF5</accession>
<keyword evidence="5 8" id="KW-0812">Transmembrane</keyword>
<feature type="transmembrane region" description="Helical" evidence="8">
    <location>
        <begin position="113"/>
        <end position="131"/>
    </location>
</feature>
<evidence type="ECO:0000256" key="3">
    <source>
        <dbReference type="ARBA" id="ARBA00022448"/>
    </source>
</evidence>
<keyword evidence="4 8" id="KW-1003">Cell membrane</keyword>
<feature type="transmembrane region" description="Helical" evidence="8">
    <location>
        <begin position="208"/>
        <end position="227"/>
    </location>
</feature>
<dbReference type="Proteomes" id="UP000199598">
    <property type="component" value="Unassembled WGS sequence"/>
</dbReference>
<feature type="transmembrane region" description="Helical" evidence="8">
    <location>
        <begin position="151"/>
        <end position="172"/>
    </location>
</feature>
<evidence type="ECO:0000256" key="8">
    <source>
        <dbReference type="RuleBase" id="RU363041"/>
    </source>
</evidence>
<evidence type="ECO:0000256" key="4">
    <source>
        <dbReference type="ARBA" id="ARBA00022475"/>
    </source>
</evidence>
<comment type="similarity">
    <text evidence="2 8">Belongs to the 4-toluene sulfonate uptake permease (TSUP) (TC 2.A.102) family.</text>
</comment>
<comment type="caution">
    <text evidence="9">The sequence shown here is derived from an EMBL/GenBank/DDBJ whole genome shotgun (WGS) entry which is preliminary data.</text>
</comment>
<protein>
    <recommendedName>
        <fullName evidence="8">Probable membrane transporter protein</fullName>
    </recommendedName>
</protein>
<dbReference type="InterPro" id="IPR002781">
    <property type="entry name" value="TM_pro_TauE-like"/>
</dbReference>
<keyword evidence="7 8" id="KW-0472">Membrane</keyword>
<reference evidence="9 10" key="1">
    <citation type="submission" date="2016-10" db="EMBL/GenBank/DDBJ databases">
        <authorList>
            <person name="Varghese N."/>
            <person name="Submissions S."/>
        </authorList>
    </citation>
    <scope>NUCLEOTIDE SEQUENCE [LARGE SCALE GENOMIC DNA]</scope>
    <source>
        <strain evidence="9 10">DSM 16392</strain>
    </source>
</reference>
<dbReference type="PANTHER" id="PTHR30269:SF32">
    <property type="entry name" value="MEMBRANE TRANSPORTER PROTEIN-RELATED"/>
    <property type="match status" value="1"/>
</dbReference>
<name>A0A1I3XRF5_9HYPH</name>
<evidence type="ECO:0000256" key="6">
    <source>
        <dbReference type="ARBA" id="ARBA00022989"/>
    </source>
</evidence>
<dbReference type="RefSeq" id="WP_093518065.1">
    <property type="nucleotide sequence ID" value="NZ_FOSK01000003.1"/>
</dbReference>
<dbReference type="Pfam" id="PF01925">
    <property type="entry name" value="TauE"/>
    <property type="match status" value="1"/>
</dbReference>
<evidence type="ECO:0000256" key="1">
    <source>
        <dbReference type="ARBA" id="ARBA00004651"/>
    </source>
</evidence>
<feature type="transmembrane region" description="Helical" evidence="8">
    <location>
        <begin position="239"/>
        <end position="257"/>
    </location>
</feature>
<feature type="transmembrane region" description="Helical" evidence="8">
    <location>
        <begin position="14"/>
        <end position="34"/>
    </location>
</feature>